<proteinExistence type="predicted"/>
<accession>A0A7W7EU75</accession>
<dbReference type="AlphaFoldDB" id="A0A7W7EU75"/>
<dbReference type="Gene3D" id="3.40.50.720">
    <property type="entry name" value="NAD(P)-binding Rossmann-like Domain"/>
    <property type="match status" value="1"/>
</dbReference>
<dbReference type="RefSeq" id="WP_158637755.1">
    <property type="nucleotide sequence ID" value="NZ_JACHOA010000003.1"/>
</dbReference>
<organism evidence="1 2">
    <name type="scientific">Novosphingobium taihuense</name>
    <dbReference type="NCBI Taxonomy" id="260085"/>
    <lineage>
        <taxon>Bacteria</taxon>
        <taxon>Pseudomonadati</taxon>
        <taxon>Pseudomonadota</taxon>
        <taxon>Alphaproteobacteria</taxon>
        <taxon>Sphingomonadales</taxon>
        <taxon>Sphingomonadaceae</taxon>
        <taxon>Novosphingobium</taxon>
    </lineage>
</organism>
<reference evidence="1 2" key="1">
    <citation type="submission" date="2020-08" db="EMBL/GenBank/DDBJ databases">
        <title>Genomic Encyclopedia of Type Strains, Phase IV (KMG-IV): sequencing the most valuable type-strain genomes for metagenomic binning, comparative biology and taxonomic classification.</title>
        <authorList>
            <person name="Goeker M."/>
        </authorList>
    </citation>
    <scope>NUCLEOTIDE SEQUENCE [LARGE SCALE GENOMIC DNA]</scope>
    <source>
        <strain evidence="1 2">DSM 17507</strain>
    </source>
</reference>
<evidence type="ECO:0000313" key="1">
    <source>
        <dbReference type="EMBL" id="MBB4613774.1"/>
    </source>
</evidence>
<protein>
    <submittedName>
        <fullName evidence="1">NAD(P)-dependent dehydrogenase (Short-subunit alcohol dehydrogenase family)</fullName>
    </submittedName>
</protein>
<gene>
    <name evidence="1" type="ORF">GGR37_002049</name>
</gene>
<keyword evidence="2" id="KW-1185">Reference proteome</keyword>
<evidence type="ECO:0000313" key="2">
    <source>
        <dbReference type="Proteomes" id="UP000538566"/>
    </source>
</evidence>
<dbReference type="EMBL" id="JACHOA010000003">
    <property type="protein sequence ID" value="MBB4613774.1"/>
    <property type="molecule type" value="Genomic_DNA"/>
</dbReference>
<dbReference type="SUPFAM" id="SSF51735">
    <property type="entry name" value="NAD(P)-binding Rossmann-fold domains"/>
    <property type="match status" value="1"/>
</dbReference>
<comment type="caution">
    <text evidence="1">The sequence shown here is derived from an EMBL/GenBank/DDBJ whole genome shotgun (WGS) entry which is preliminary data.</text>
</comment>
<dbReference type="InterPro" id="IPR036291">
    <property type="entry name" value="NAD(P)-bd_dom_sf"/>
</dbReference>
<sequence>MAIDSFAGRVTSGASGIGLGIVRALARRDAFVVMADIRADPISSALRTLAS</sequence>
<dbReference type="Proteomes" id="UP000538566">
    <property type="component" value="Unassembled WGS sequence"/>
</dbReference>
<name>A0A7W7EU75_9SPHN</name>